<dbReference type="EC" id="2.5.1.48" evidence="5"/>
<dbReference type="InterPro" id="IPR015421">
    <property type="entry name" value="PyrdxlP-dep_Trfase_major"/>
</dbReference>
<evidence type="ECO:0000313" key="6">
    <source>
        <dbReference type="Proteomes" id="UP000034228"/>
    </source>
</evidence>
<dbReference type="InterPro" id="IPR054542">
    <property type="entry name" value="Cys_met_metab_PP"/>
</dbReference>
<dbReference type="GO" id="GO:0030170">
    <property type="term" value="F:pyridoxal phosphate binding"/>
    <property type="evidence" value="ECO:0007669"/>
    <property type="project" value="InterPro"/>
</dbReference>
<evidence type="ECO:0000256" key="3">
    <source>
        <dbReference type="PIRSR" id="PIRSR001434-2"/>
    </source>
</evidence>
<dbReference type="GO" id="GO:0019346">
    <property type="term" value="P:transsulfuration"/>
    <property type="evidence" value="ECO:0007669"/>
    <property type="project" value="InterPro"/>
</dbReference>
<dbReference type="Gene3D" id="3.40.640.10">
    <property type="entry name" value="Type I PLP-dependent aspartate aminotransferase-like (Major domain)"/>
    <property type="match status" value="1"/>
</dbReference>
<feature type="modified residue" description="N6-(pyridoxal phosphate)lysine" evidence="3">
    <location>
        <position position="199"/>
    </location>
</feature>
<dbReference type="SUPFAM" id="SSF53383">
    <property type="entry name" value="PLP-dependent transferases"/>
    <property type="match status" value="1"/>
</dbReference>
<sequence>MSQSAAATITARAGIAQDTAFGAVTPPLYLTTTYKLPGFKQPGQYDYSRSNNPTRDILADALCELEQGARAIVTGSGMSACLLALQLLGPDDTLVIPHDCYGGSYRLFTNLAARKQAFKLQIVNFQQADWAEKTTAAKPAMIWLETPSNPLLQITDVKAVCQLAAALTAKVVVDNTFLSPVLQQPLLLGADIVVHSTTKYINGHSDIIGGVLVAKDPALGDELKWWANCLGVTGPAFDSYMTLRGLRTLVPRLQLQQHNTSELVSFLQQQPLVSKLYYPGLADHPGHSIAKAQQSGFGAMCSFDLAAPADALPVFFASLRLFTLAQSLGGIESLICHPGSMTHASMAASAQQTAGIGPTLIRLSVGIEAPADLIADLQAGFHAVANWLSSQQNRVSSQQATSKAAASTKSDQQYRLNPALTAFW</sequence>
<evidence type="ECO:0000313" key="5">
    <source>
        <dbReference type="EMBL" id="KKO46383.1"/>
    </source>
</evidence>
<keyword evidence="2 3" id="KW-0663">Pyridoxal phosphate</keyword>
<protein>
    <submittedName>
        <fullName evidence="5">Cystathionine gamma-synthase</fullName>
        <ecNumber evidence="5">2.5.1.48</ecNumber>
    </submittedName>
</protein>
<dbReference type="CDD" id="cd00614">
    <property type="entry name" value="CGS_like"/>
    <property type="match status" value="1"/>
</dbReference>
<dbReference type="GO" id="GO:0019343">
    <property type="term" value="P:cysteine biosynthetic process via cystathionine"/>
    <property type="evidence" value="ECO:0007669"/>
    <property type="project" value="TreeGrafter"/>
</dbReference>
<evidence type="ECO:0000256" key="2">
    <source>
        <dbReference type="ARBA" id="ARBA00022898"/>
    </source>
</evidence>
<dbReference type="Gene3D" id="3.90.1150.10">
    <property type="entry name" value="Aspartate Aminotransferase, domain 1"/>
    <property type="match status" value="1"/>
</dbReference>
<keyword evidence="6" id="KW-1185">Reference proteome</keyword>
<dbReference type="OrthoDB" id="9805807at2"/>
<dbReference type="Pfam" id="PF01053">
    <property type="entry name" value="Cys_Met_Meta_PP"/>
    <property type="match status" value="1"/>
</dbReference>
<dbReference type="AlphaFoldDB" id="A0A0M2VB59"/>
<comment type="caution">
    <text evidence="5">The sequence shown here is derived from an EMBL/GenBank/DDBJ whole genome shotgun (WGS) entry which is preliminary data.</text>
</comment>
<comment type="cofactor">
    <cofactor evidence="1 4">
        <name>pyridoxal 5'-phosphate</name>
        <dbReference type="ChEBI" id="CHEBI:597326"/>
    </cofactor>
</comment>
<proteinExistence type="inferred from homology"/>
<dbReference type="PATRIC" id="fig|336831.14.peg.3016"/>
<dbReference type="Proteomes" id="UP000034228">
    <property type="component" value="Unassembled WGS sequence"/>
</dbReference>
<dbReference type="GO" id="GO:0004123">
    <property type="term" value="F:cystathionine gamma-lyase activity"/>
    <property type="evidence" value="ECO:0007669"/>
    <property type="project" value="TreeGrafter"/>
</dbReference>
<dbReference type="NCBIfam" id="TIGR02080">
    <property type="entry name" value="O_succ_thio_ly"/>
    <property type="match status" value="1"/>
</dbReference>
<comment type="similarity">
    <text evidence="4">Belongs to the trans-sulfuration enzymes family.</text>
</comment>
<dbReference type="InterPro" id="IPR011821">
    <property type="entry name" value="O_succ_thio_ly"/>
</dbReference>
<dbReference type="FunFam" id="3.40.640.10:FF:000046">
    <property type="entry name" value="Cystathionine gamma-lyase"/>
    <property type="match status" value="1"/>
</dbReference>
<evidence type="ECO:0000256" key="1">
    <source>
        <dbReference type="ARBA" id="ARBA00001933"/>
    </source>
</evidence>
<dbReference type="EMBL" id="LAHO01000004">
    <property type="protein sequence ID" value="KKO46383.1"/>
    <property type="molecule type" value="Genomic_DNA"/>
</dbReference>
<dbReference type="PROSITE" id="PS00868">
    <property type="entry name" value="CYS_MET_METAB_PP"/>
    <property type="match status" value="1"/>
</dbReference>
<dbReference type="InterPro" id="IPR015424">
    <property type="entry name" value="PyrdxlP-dep_Trfase"/>
</dbReference>
<dbReference type="RefSeq" id="WP_046556824.1">
    <property type="nucleotide sequence ID" value="NZ_LAHO01000004.1"/>
</dbReference>
<accession>A0A0M2VB59</accession>
<dbReference type="PANTHER" id="PTHR11808">
    <property type="entry name" value="TRANS-SULFURATION ENZYME FAMILY MEMBER"/>
    <property type="match status" value="1"/>
</dbReference>
<dbReference type="PIRSF" id="PIRSF001434">
    <property type="entry name" value="CGS"/>
    <property type="match status" value="1"/>
</dbReference>
<gene>
    <name evidence="5" type="ORF">WG68_06360</name>
</gene>
<dbReference type="InterPro" id="IPR000277">
    <property type="entry name" value="Cys/Met-Metab_PyrdxlP-dep_enz"/>
</dbReference>
<keyword evidence="5" id="KW-0808">Transferase</keyword>
<dbReference type="InterPro" id="IPR015422">
    <property type="entry name" value="PyrdxlP-dep_Trfase_small"/>
</dbReference>
<evidence type="ECO:0000256" key="4">
    <source>
        <dbReference type="RuleBase" id="RU362118"/>
    </source>
</evidence>
<reference evidence="5 6" key="1">
    <citation type="submission" date="2015-03" db="EMBL/GenBank/DDBJ databases">
        <title>Draft genome sequences of two protease-producing strains of Arsukibacterium isolated from two cold and alkaline environments.</title>
        <authorList>
            <person name="Lylloff J.E."/>
            <person name="Skov L.B."/>
            <person name="Jepsen M."/>
            <person name="Hallin P.F."/>
            <person name="Sorensen S.J."/>
            <person name="Stougaard P."/>
            <person name="Glaring M.A."/>
        </authorList>
    </citation>
    <scope>NUCLEOTIDE SEQUENCE [LARGE SCALE GENOMIC DNA]</scope>
    <source>
        <strain evidence="5 6">GCM72</strain>
    </source>
</reference>
<dbReference type="GO" id="GO:0003962">
    <property type="term" value="F:cystathionine gamma-synthase activity"/>
    <property type="evidence" value="ECO:0007669"/>
    <property type="project" value="UniProtKB-EC"/>
</dbReference>
<dbReference type="GO" id="GO:0005737">
    <property type="term" value="C:cytoplasm"/>
    <property type="evidence" value="ECO:0007669"/>
    <property type="project" value="TreeGrafter"/>
</dbReference>
<dbReference type="STRING" id="336831.WG68_06360"/>
<name>A0A0M2VB59_9GAMM</name>
<dbReference type="PANTHER" id="PTHR11808:SF75">
    <property type="entry name" value="CYSTATHIONINE GAMMA-SYNTHASE"/>
    <property type="match status" value="1"/>
</dbReference>
<organism evidence="5 6">
    <name type="scientific">Arsukibacterium ikkense</name>
    <dbReference type="NCBI Taxonomy" id="336831"/>
    <lineage>
        <taxon>Bacteria</taxon>
        <taxon>Pseudomonadati</taxon>
        <taxon>Pseudomonadota</taxon>
        <taxon>Gammaproteobacteria</taxon>
        <taxon>Chromatiales</taxon>
        <taxon>Chromatiaceae</taxon>
        <taxon>Arsukibacterium</taxon>
    </lineage>
</organism>